<name>A0A1X2H7A2_SYNRA</name>
<evidence type="ECO:0000256" key="3">
    <source>
        <dbReference type="ARBA" id="ARBA00023015"/>
    </source>
</evidence>
<evidence type="ECO:0000256" key="1">
    <source>
        <dbReference type="ARBA" id="ARBA00004123"/>
    </source>
</evidence>
<proteinExistence type="predicted"/>
<feature type="domain" description="Zn(2)-C6 fungal-type" evidence="6">
    <location>
        <begin position="13"/>
        <end position="45"/>
    </location>
</feature>
<dbReference type="InterPro" id="IPR036864">
    <property type="entry name" value="Zn2-C6_fun-type_DNA-bd_sf"/>
</dbReference>
<reference evidence="7 8" key="1">
    <citation type="submission" date="2016-07" db="EMBL/GenBank/DDBJ databases">
        <title>Pervasive Adenine N6-methylation of Active Genes in Fungi.</title>
        <authorList>
            <consortium name="DOE Joint Genome Institute"/>
            <person name="Mondo S.J."/>
            <person name="Dannebaum R.O."/>
            <person name="Kuo R.C."/>
            <person name="Labutti K."/>
            <person name="Haridas S."/>
            <person name="Kuo A."/>
            <person name="Salamov A."/>
            <person name="Ahrendt S.R."/>
            <person name="Lipzen A."/>
            <person name="Sullivan W."/>
            <person name="Andreopoulos W.B."/>
            <person name="Clum A."/>
            <person name="Lindquist E."/>
            <person name="Daum C."/>
            <person name="Ramamoorthy G.K."/>
            <person name="Gryganskyi A."/>
            <person name="Culley D."/>
            <person name="Magnuson J.K."/>
            <person name="James T.Y."/>
            <person name="O'Malley M.A."/>
            <person name="Stajich J.E."/>
            <person name="Spatafora J.W."/>
            <person name="Visel A."/>
            <person name="Grigoriev I.V."/>
        </authorList>
    </citation>
    <scope>NUCLEOTIDE SEQUENCE [LARGE SCALE GENOMIC DNA]</scope>
    <source>
        <strain evidence="7 8">NRRL 2496</strain>
    </source>
</reference>
<dbReference type="GO" id="GO:0000981">
    <property type="term" value="F:DNA-binding transcription factor activity, RNA polymerase II-specific"/>
    <property type="evidence" value="ECO:0007669"/>
    <property type="project" value="InterPro"/>
</dbReference>
<dbReference type="PANTHER" id="PTHR47338:SF5">
    <property type="entry name" value="ZN(II)2CYS6 TRANSCRIPTION FACTOR (EUROFUNG)"/>
    <property type="match status" value="1"/>
</dbReference>
<organism evidence="7 8">
    <name type="scientific">Syncephalastrum racemosum</name>
    <name type="common">Filamentous fungus</name>
    <dbReference type="NCBI Taxonomy" id="13706"/>
    <lineage>
        <taxon>Eukaryota</taxon>
        <taxon>Fungi</taxon>
        <taxon>Fungi incertae sedis</taxon>
        <taxon>Mucoromycota</taxon>
        <taxon>Mucoromycotina</taxon>
        <taxon>Mucoromycetes</taxon>
        <taxon>Mucorales</taxon>
        <taxon>Syncephalastraceae</taxon>
        <taxon>Syncephalastrum</taxon>
    </lineage>
</organism>
<comment type="caution">
    <text evidence="7">The sequence shown here is derived from an EMBL/GenBank/DDBJ whole genome shotgun (WGS) entry which is preliminary data.</text>
</comment>
<keyword evidence="4" id="KW-0804">Transcription</keyword>
<dbReference type="PROSITE" id="PS50048">
    <property type="entry name" value="ZN2_CY6_FUNGAL_2"/>
    <property type="match status" value="1"/>
</dbReference>
<gene>
    <name evidence="7" type="ORF">BCR43DRAFT_493989</name>
</gene>
<dbReference type="InterPro" id="IPR001138">
    <property type="entry name" value="Zn2Cys6_DnaBD"/>
</dbReference>
<dbReference type="Gene3D" id="4.10.240.10">
    <property type="entry name" value="Zn(2)-C6 fungal-type DNA-binding domain"/>
    <property type="match status" value="1"/>
</dbReference>
<dbReference type="CDD" id="cd12148">
    <property type="entry name" value="fungal_TF_MHR"/>
    <property type="match status" value="1"/>
</dbReference>
<evidence type="ECO:0000256" key="2">
    <source>
        <dbReference type="ARBA" id="ARBA00022723"/>
    </source>
</evidence>
<evidence type="ECO:0000256" key="5">
    <source>
        <dbReference type="ARBA" id="ARBA00023242"/>
    </source>
</evidence>
<dbReference type="Proteomes" id="UP000242180">
    <property type="component" value="Unassembled WGS sequence"/>
</dbReference>
<dbReference type="SUPFAM" id="SSF57701">
    <property type="entry name" value="Zn2/Cys6 DNA-binding domain"/>
    <property type="match status" value="1"/>
</dbReference>
<evidence type="ECO:0000259" key="6">
    <source>
        <dbReference type="PROSITE" id="PS50048"/>
    </source>
</evidence>
<keyword evidence="3" id="KW-0805">Transcription regulation</keyword>
<keyword evidence="2" id="KW-0479">Metal-binding</keyword>
<dbReference type="PANTHER" id="PTHR47338">
    <property type="entry name" value="ZN(II)2CYS6 TRANSCRIPTION FACTOR (EUROFUNG)-RELATED"/>
    <property type="match status" value="1"/>
</dbReference>
<dbReference type="GO" id="GO:0005634">
    <property type="term" value="C:nucleus"/>
    <property type="evidence" value="ECO:0007669"/>
    <property type="project" value="UniProtKB-SubCell"/>
</dbReference>
<comment type="subcellular location">
    <subcellularLocation>
        <location evidence="1">Nucleus</location>
    </subcellularLocation>
</comment>
<evidence type="ECO:0000256" key="4">
    <source>
        <dbReference type="ARBA" id="ARBA00023163"/>
    </source>
</evidence>
<dbReference type="PROSITE" id="PS00463">
    <property type="entry name" value="ZN2_CY6_FUNGAL_1"/>
    <property type="match status" value="1"/>
</dbReference>
<keyword evidence="5" id="KW-0539">Nucleus</keyword>
<dbReference type="STRING" id="13706.A0A1X2H7A2"/>
<dbReference type="EMBL" id="MCGN01000007">
    <property type="protein sequence ID" value="ORY94431.1"/>
    <property type="molecule type" value="Genomic_DNA"/>
</dbReference>
<accession>A0A1X2H7A2</accession>
<dbReference type="AlphaFoldDB" id="A0A1X2H7A2"/>
<evidence type="ECO:0000313" key="7">
    <source>
        <dbReference type="EMBL" id="ORY94431.1"/>
    </source>
</evidence>
<evidence type="ECO:0000313" key="8">
    <source>
        <dbReference type="Proteomes" id="UP000242180"/>
    </source>
</evidence>
<sequence>MPESPVEQQQRGPCEKCRKRRRRCIPIQGTEQCERCHKMGIPCVVKHIPKPKLPSKRERQSNQAVIVSNENARSLLRNLDAHLTILENVVEDYRKDRARRTVRIVRRGQRTSFETGVQTVADLSRLLQQLMQHFSYIPRSPHPYSGRDDTAVLMTNRTIQADYIRFYVVKDTWRAFKHLQAVPPPIADHDAYTNYAKQMLVDAYFQCAYIVHPTLVRDFHQPILKANPDSLLTNALACSTALGTCRHTTSISLPVSHRVFAEQCYRRTRDMLEDVLFEDNEGDVDTLAALWFLSRYTVLTSKYKQARFYSGLAWNMANQLQNLYDPPAADDFISLVTAETWKRLYCAVRPLQVLAFDVFDKVHDFDPIVLPDTATLPSVLPCEENDLQMAHAVRVFRYVIALNIIPGGPMLGSEELEQRLLALTPIPVRCKDIEAIERRLIEFFYRLPSTFRMSGAPMDYLDVRLTQEHEYDPCVLYLNLRYYIGWLLIESRLMKNPSMADLINTSFDGRVDDERALLIVSVCCDAITKILCILSTRAHCHYRKHWVVIVMNMLVWLKECRNKGVQTLAESNLTMLGKLLTKDTMLSSFMNAYMGETMVAKILNVNT</sequence>
<protein>
    <recommendedName>
        <fullName evidence="6">Zn(2)-C6 fungal-type domain-containing protein</fullName>
    </recommendedName>
</protein>
<dbReference type="GO" id="GO:0008270">
    <property type="term" value="F:zinc ion binding"/>
    <property type="evidence" value="ECO:0007669"/>
    <property type="project" value="InterPro"/>
</dbReference>
<dbReference type="InParanoid" id="A0A1X2H7A2"/>
<keyword evidence="8" id="KW-1185">Reference proteome</keyword>
<dbReference type="InterPro" id="IPR050815">
    <property type="entry name" value="TF_fung"/>
</dbReference>